<protein>
    <submittedName>
        <fullName evidence="1">Uncharacterized protein</fullName>
    </submittedName>
</protein>
<keyword evidence="2" id="KW-1185">Reference proteome</keyword>
<dbReference type="Proteomes" id="UP000735302">
    <property type="component" value="Unassembled WGS sequence"/>
</dbReference>
<dbReference type="EMBL" id="BLXT01004654">
    <property type="protein sequence ID" value="GFO16181.1"/>
    <property type="molecule type" value="Genomic_DNA"/>
</dbReference>
<sequence length="154" mass="17387">MTLATCRSSLPFIVPTGHHTVSWHSASKTNMRFSAHTLAEHVSMANKTFERLFSGKLPLSPVIDKPLLLETMMDVVVVEAMMTLDPWLMGRKLLPMDLKKGGGVVSSSAWVKKLSLINTCLKDKCYCSKHCLGKDRDRRAEANEIEMMVWFLYI</sequence>
<dbReference type="AlphaFoldDB" id="A0AAV4AYL1"/>
<reference evidence="1 2" key="1">
    <citation type="journal article" date="2021" name="Elife">
        <title>Chloroplast acquisition without the gene transfer in kleptoplastic sea slugs, Plakobranchus ocellatus.</title>
        <authorList>
            <person name="Maeda T."/>
            <person name="Takahashi S."/>
            <person name="Yoshida T."/>
            <person name="Shimamura S."/>
            <person name="Takaki Y."/>
            <person name="Nagai Y."/>
            <person name="Toyoda A."/>
            <person name="Suzuki Y."/>
            <person name="Arimoto A."/>
            <person name="Ishii H."/>
            <person name="Satoh N."/>
            <person name="Nishiyama T."/>
            <person name="Hasebe M."/>
            <person name="Maruyama T."/>
            <person name="Minagawa J."/>
            <person name="Obokata J."/>
            <person name="Shigenobu S."/>
        </authorList>
    </citation>
    <scope>NUCLEOTIDE SEQUENCE [LARGE SCALE GENOMIC DNA]</scope>
</reference>
<comment type="caution">
    <text evidence="1">The sequence shown here is derived from an EMBL/GenBank/DDBJ whole genome shotgun (WGS) entry which is preliminary data.</text>
</comment>
<name>A0AAV4AYL1_9GAST</name>
<evidence type="ECO:0000313" key="2">
    <source>
        <dbReference type="Proteomes" id="UP000735302"/>
    </source>
</evidence>
<proteinExistence type="predicted"/>
<accession>A0AAV4AYL1</accession>
<organism evidence="1 2">
    <name type="scientific">Plakobranchus ocellatus</name>
    <dbReference type="NCBI Taxonomy" id="259542"/>
    <lineage>
        <taxon>Eukaryota</taxon>
        <taxon>Metazoa</taxon>
        <taxon>Spiralia</taxon>
        <taxon>Lophotrochozoa</taxon>
        <taxon>Mollusca</taxon>
        <taxon>Gastropoda</taxon>
        <taxon>Heterobranchia</taxon>
        <taxon>Euthyneura</taxon>
        <taxon>Panpulmonata</taxon>
        <taxon>Sacoglossa</taxon>
        <taxon>Placobranchoidea</taxon>
        <taxon>Plakobranchidae</taxon>
        <taxon>Plakobranchus</taxon>
    </lineage>
</organism>
<gene>
    <name evidence="1" type="ORF">PoB_004268600</name>
</gene>
<evidence type="ECO:0000313" key="1">
    <source>
        <dbReference type="EMBL" id="GFO16181.1"/>
    </source>
</evidence>